<keyword evidence="3" id="KW-0808">Transferase</keyword>
<evidence type="ECO:0000256" key="7">
    <source>
        <dbReference type="ARBA" id="ARBA00030248"/>
    </source>
</evidence>
<evidence type="ECO:0000256" key="6">
    <source>
        <dbReference type="ARBA" id="ARBA00022953"/>
    </source>
</evidence>
<evidence type="ECO:0000256" key="8">
    <source>
        <dbReference type="ARBA" id="ARBA00048744"/>
    </source>
</evidence>
<dbReference type="Pfam" id="PF03431">
    <property type="entry name" value="RNA_replicase_B"/>
    <property type="match status" value="1"/>
</dbReference>
<keyword evidence="5" id="KW-0547">Nucleotide-binding</keyword>
<evidence type="ECO:0000313" key="11">
    <source>
        <dbReference type="EMBL" id="QDH88199.1"/>
    </source>
</evidence>
<dbReference type="PROSITE" id="PS50522">
    <property type="entry name" value="RDRP_PHAGE"/>
    <property type="match status" value="1"/>
</dbReference>
<evidence type="ECO:0000256" key="9">
    <source>
        <dbReference type="PIRSR" id="PIRSR605093-1"/>
    </source>
</evidence>
<dbReference type="EC" id="2.7.7.48" evidence="1"/>
<keyword evidence="6" id="KW-0693">Viral RNA replication</keyword>
<comment type="catalytic activity">
    <reaction evidence="8">
        <text>RNA(n) + a ribonucleoside 5'-triphosphate = RNA(n+1) + diphosphate</text>
        <dbReference type="Rhea" id="RHEA:21248"/>
        <dbReference type="Rhea" id="RHEA-COMP:14527"/>
        <dbReference type="Rhea" id="RHEA-COMP:17342"/>
        <dbReference type="ChEBI" id="CHEBI:33019"/>
        <dbReference type="ChEBI" id="CHEBI:61557"/>
        <dbReference type="ChEBI" id="CHEBI:140395"/>
        <dbReference type="EC" id="2.7.7.48"/>
    </reaction>
</comment>
<dbReference type="InterPro" id="IPR007096">
    <property type="entry name" value="RNA-dir_Rpol_cat_phage"/>
</dbReference>
<feature type="binding site" evidence="9">
    <location>
        <position position="414"/>
    </location>
    <ligand>
        <name>Mg(2+)</name>
        <dbReference type="ChEBI" id="CHEBI:18420"/>
        <label>2</label>
    </ligand>
</feature>
<evidence type="ECO:0000256" key="2">
    <source>
        <dbReference type="ARBA" id="ARBA00022484"/>
    </source>
</evidence>
<evidence type="ECO:0000256" key="4">
    <source>
        <dbReference type="ARBA" id="ARBA00022695"/>
    </source>
</evidence>
<dbReference type="GO" id="GO:0000166">
    <property type="term" value="F:nucleotide binding"/>
    <property type="evidence" value="ECO:0007669"/>
    <property type="project" value="UniProtKB-KW"/>
</dbReference>
<keyword evidence="4" id="KW-0548">Nucleotidyltransferase</keyword>
<keyword evidence="2 11" id="KW-0696">RNA-directed RNA polymerase</keyword>
<feature type="binding site" evidence="9">
    <location>
        <position position="317"/>
    </location>
    <ligand>
        <name>Mg(2+)</name>
        <dbReference type="ChEBI" id="CHEBI:18420"/>
        <label>2</label>
    </ligand>
</feature>
<protein>
    <recommendedName>
        <fullName evidence="1">RNA-directed RNA polymerase</fullName>
        <ecNumber evidence="1">2.7.7.48</ecNumber>
    </recommendedName>
    <alternativeName>
        <fullName evidence="7">RNA replicase beta chain</fullName>
    </alternativeName>
</protein>
<feature type="binding site" evidence="9">
    <location>
        <position position="415"/>
    </location>
    <ligand>
        <name>Mg(2+)</name>
        <dbReference type="ChEBI" id="CHEBI:18420"/>
        <label>2</label>
    </ligand>
</feature>
<evidence type="ECO:0000256" key="5">
    <source>
        <dbReference type="ARBA" id="ARBA00022741"/>
    </source>
</evidence>
<dbReference type="GO" id="GO:0039694">
    <property type="term" value="P:viral RNA genome replication"/>
    <property type="evidence" value="ECO:0007669"/>
    <property type="project" value="InterPro"/>
</dbReference>
<reference evidence="11" key="1">
    <citation type="submission" date="2019-05" db="EMBL/GenBank/DDBJ databases">
        <title>Metatranscriptomic reconstruction reveals RNA viruses with the potential to shape carbon cycling in soil.</title>
        <authorList>
            <person name="Starr E.P."/>
            <person name="Nuccio E."/>
            <person name="Pett-Ridge J."/>
            <person name="Banfield J.F."/>
            <person name="Firestone M.K."/>
        </authorList>
    </citation>
    <scope>NUCLEOTIDE SEQUENCE</scope>
    <source>
        <strain evidence="11">H4_Rhizo_45_scaffold_401</strain>
    </source>
</reference>
<sequence length="603" mass="68089">MKSLTLLTLQILDEFGCLVCTSTSHDRETIMRRVEHEGVSFLTITLPDFAKDFQKSLEHGKVAISDFTAFRRGKGGWLPAFLQGFTSLVFNPCDGVLLDNPSTEAIRAVRQICLLHQKLLLDCTPGRERKAFRDYLASEDHVKLADQVRTDYQYSRFEKMFSLLFRDVVQPLDNLVYSAEPAFIPKHGPGSTAERTHGNAKFQQKTWPRRLEEVFPQRDYIIPSERHSLVLDDVRDLGPGDEIPVRVISVPKTLKTRRIIAIEPVAMQYMQQSLLSQLVPRLEDDSVVGPMIGFSDQVPNRDLARKGSMTGSLATLDLSSASDLVSNQLVRAAFARWPHFGAAIDATRSRRADVPGHGVIRLAKFASMGSALCFPIEAMVFLTVVMIGIEESTGTPLDRRSISKLRGQVRVYGDDIIVPKDSVHHVIVQLEAYGFKVGLDKSFWNGRFRESCGGDYYAGEDVTAIRCRQPFPTSRGDVAEVLSLVSLRNQCYSHGLWRTTRWLDGVLRKILHFFPDIHPTSAVVGRHTFLPLLEEERVDRHLHHPLVKGYVQRSQPPVCEIDGVAALLKFFLKQGEKPYEEGHLRRSGRPDAVHLKLRWARPF</sequence>
<keyword evidence="9" id="KW-0460">Magnesium</keyword>
<feature type="domain" description="RdRp catalytic" evidence="10">
    <location>
        <begin position="302"/>
        <end position="446"/>
    </location>
</feature>
<dbReference type="GO" id="GO:0046872">
    <property type="term" value="F:metal ion binding"/>
    <property type="evidence" value="ECO:0007669"/>
    <property type="project" value="UniProtKB-KW"/>
</dbReference>
<dbReference type="InterPro" id="IPR005093">
    <property type="entry name" value="RNArep_beta"/>
</dbReference>
<organism evidence="11">
    <name type="scientific">Leviviridae sp</name>
    <dbReference type="NCBI Taxonomy" id="2027243"/>
    <lineage>
        <taxon>Viruses</taxon>
        <taxon>Riboviria</taxon>
        <taxon>Orthornavirae</taxon>
        <taxon>Lenarviricota</taxon>
        <taxon>Leviviricetes</taxon>
        <taxon>Norzivirales</taxon>
        <taxon>Fiersviridae</taxon>
    </lineage>
</organism>
<name>A0A514D3P1_9VIRU</name>
<evidence type="ECO:0000259" key="10">
    <source>
        <dbReference type="PROSITE" id="PS50522"/>
    </source>
</evidence>
<proteinExistence type="predicted"/>
<evidence type="ECO:0000256" key="3">
    <source>
        <dbReference type="ARBA" id="ARBA00022679"/>
    </source>
</evidence>
<keyword evidence="9" id="KW-0479">Metal-binding</keyword>
<accession>A0A514D3P1</accession>
<comment type="cofactor">
    <cofactor evidence="9">
        <name>Mg(2+)</name>
        <dbReference type="ChEBI" id="CHEBI:18420"/>
    </cofactor>
    <text evidence="9">Binds 2 Mg(2+) per subunit.</text>
</comment>
<gene>
    <name evidence="11" type="ORF">H4Rhizo45401_000003</name>
</gene>
<dbReference type="EMBL" id="MN033922">
    <property type="protein sequence ID" value="QDH88199.1"/>
    <property type="molecule type" value="Genomic_RNA"/>
</dbReference>
<dbReference type="GO" id="GO:0003968">
    <property type="term" value="F:RNA-directed RNA polymerase activity"/>
    <property type="evidence" value="ECO:0007669"/>
    <property type="project" value="UniProtKB-KW"/>
</dbReference>
<evidence type="ECO:0000256" key="1">
    <source>
        <dbReference type="ARBA" id="ARBA00012494"/>
    </source>
</evidence>